<dbReference type="NCBIfam" id="NF009379">
    <property type="entry name" value="PRK12740.1-3"/>
    <property type="match status" value="1"/>
</dbReference>
<dbReference type="NCBIfam" id="NF009891">
    <property type="entry name" value="PRK13351.1-1"/>
    <property type="match status" value="1"/>
</dbReference>
<dbReference type="SMART" id="SM00838">
    <property type="entry name" value="EFG_C"/>
    <property type="match status" value="1"/>
</dbReference>
<dbReference type="Gene3D" id="3.30.70.870">
    <property type="entry name" value="Elongation Factor G (Translational Gtpase), domain 3"/>
    <property type="match status" value="1"/>
</dbReference>
<accession>A0A420WHB4</accession>
<gene>
    <name evidence="9" type="ORF">BCL74_2346</name>
</gene>
<dbReference type="GO" id="GO:0097216">
    <property type="term" value="F:guanosine tetraphosphate binding"/>
    <property type="evidence" value="ECO:0007669"/>
    <property type="project" value="UniProtKB-ARBA"/>
</dbReference>
<dbReference type="Pfam" id="PF00679">
    <property type="entry name" value="EFG_C"/>
    <property type="match status" value="1"/>
</dbReference>
<evidence type="ECO:0000256" key="6">
    <source>
        <dbReference type="ARBA" id="ARBA00024731"/>
    </source>
</evidence>
<dbReference type="NCBIfam" id="NF009381">
    <property type="entry name" value="PRK12740.1-5"/>
    <property type="match status" value="1"/>
</dbReference>
<comment type="caution">
    <text evidence="9">The sequence shown here is derived from an EMBL/GenBank/DDBJ whole genome shotgun (WGS) entry which is preliminary data.</text>
</comment>
<dbReference type="InterPro" id="IPR000795">
    <property type="entry name" value="T_Tr_GTP-bd_dom"/>
</dbReference>
<keyword evidence="4" id="KW-0648">Protein biosynthesis</keyword>
<evidence type="ECO:0000256" key="4">
    <source>
        <dbReference type="ARBA" id="ARBA00022917"/>
    </source>
</evidence>
<dbReference type="CDD" id="cd04170">
    <property type="entry name" value="EF-G_bact"/>
    <property type="match status" value="1"/>
</dbReference>
<dbReference type="InterPro" id="IPR035649">
    <property type="entry name" value="EFG_V"/>
</dbReference>
<dbReference type="Pfam" id="PF03764">
    <property type="entry name" value="EFG_IV"/>
    <property type="match status" value="1"/>
</dbReference>
<name>A0A420WHB4_9PROT</name>
<dbReference type="PANTHER" id="PTHR43261">
    <property type="entry name" value="TRANSLATION ELONGATION FACTOR G-RELATED"/>
    <property type="match status" value="1"/>
</dbReference>
<dbReference type="Pfam" id="PF14492">
    <property type="entry name" value="EFG_III"/>
    <property type="match status" value="1"/>
</dbReference>
<proteinExistence type="predicted"/>
<dbReference type="InterPro" id="IPR009000">
    <property type="entry name" value="Transl_B-barrel_sf"/>
</dbReference>
<evidence type="ECO:0000256" key="3">
    <source>
        <dbReference type="ARBA" id="ARBA00022768"/>
    </source>
</evidence>
<dbReference type="InterPro" id="IPR047872">
    <property type="entry name" value="EFG_IV"/>
</dbReference>
<dbReference type="PANTHER" id="PTHR43261:SF7">
    <property type="entry name" value="ELONGATION FACTOR G-LIKE PROTEIN"/>
    <property type="match status" value="1"/>
</dbReference>
<evidence type="ECO:0000313" key="10">
    <source>
        <dbReference type="Proteomes" id="UP000277424"/>
    </source>
</evidence>
<dbReference type="InterPro" id="IPR035647">
    <property type="entry name" value="EFG_III/V"/>
</dbReference>
<dbReference type="CDD" id="cd01434">
    <property type="entry name" value="EFG_mtEFG1_IV"/>
    <property type="match status" value="1"/>
</dbReference>
<dbReference type="CDD" id="cd03713">
    <property type="entry name" value="EFG_mtEFG_C"/>
    <property type="match status" value="1"/>
</dbReference>
<organism evidence="9 10">
    <name type="scientific">Oceanibaculum indicum</name>
    <dbReference type="NCBI Taxonomy" id="526216"/>
    <lineage>
        <taxon>Bacteria</taxon>
        <taxon>Pseudomonadati</taxon>
        <taxon>Pseudomonadota</taxon>
        <taxon>Alphaproteobacteria</taxon>
        <taxon>Rhodospirillales</taxon>
        <taxon>Oceanibaculaceae</taxon>
        <taxon>Oceanibaculum</taxon>
    </lineage>
</organism>
<keyword evidence="2" id="KW-0547">Nucleotide-binding</keyword>
<keyword evidence="3 9" id="KW-0251">Elongation factor</keyword>
<dbReference type="GO" id="GO:0003924">
    <property type="term" value="F:GTPase activity"/>
    <property type="evidence" value="ECO:0007669"/>
    <property type="project" value="InterPro"/>
</dbReference>
<dbReference type="InterPro" id="IPR005517">
    <property type="entry name" value="Transl_elong_EFG/EF2_IV"/>
</dbReference>
<evidence type="ECO:0000313" key="9">
    <source>
        <dbReference type="EMBL" id="RKQ70398.1"/>
    </source>
</evidence>
<dbReference type="SUPFAM" id="SSF50447">
    <property type="entry name" value="Translation proteins"/>
    <property type="match status" value="1"/>
</dbReference>
<dbReference type="SUPFAM" id="SSF54980">
    <property type="entry name" value="EF-G C-terminal domain-like"/>
    <property type="match status" value="2"/>
</dbReference>
<dbReference type="EMBL" id="RBIG01000002">
    <property type="protein sequence ID" value="RKQ70398.1"/>
    <property type="molecule type" value="Genomic_DNA"/>
</dbReference>
<sequence length="687" mass="74719">MVARTERMPIDTPRCAVLVGPYLSGKTSLLESLLAACSAIPRQGSVKDGNSVGDASPEARARGMSVEPNIAHATYMGEPWVFVDCPGSIEFAQDYRNALQVADVAVVVCEADPARALTIAPTLKYLDDEDIPHILFVNRMDESTGRVRDLLAALQAHSRRPLVLRQVPIREGEHITGYVDLASERAYRYRPGQPSDLIQLPETALAREQEARGEMLEALADFDDGLLEQLLEDLVPETHDIYRTLAKDLQSDLIVPVFLGAAEKNHGVHRLLKALRHEVSDVAHTAGHKAIPPEGEPLLQVFKTLHLAHTGKLSLARIWRGSVKDGQMLTGPHGQARISGLYHLLGSNLAKIPEAGPGDVVALGKLEPVATGDALTPADHPADAPDWPASLAPVYAMALHAANRNDEVKLSGALQKLVEEDPSLTARHDEDTGELLLSGQGDIHLQIAADRLKGKYNLAVTLARPQVPYKETIRRKAEQHARHKKQSGGHGQFADVKISIQPLPRGSGFQFVDRIVGGAIPRQYIPSVEEGVREFMTHGPLGYPVVDVQVTLHDGQFHSVDSSDMAFKLAGRQAMAEGMPACEPVLLEPILSVAIAVPNEFTSKVQRLITGRRGQILGYDARAGWEGWDEVQCYMPQAEIHDLIIELRSATLGVGSYSQRFDHLQELTGRLADQAVARSTNGAVAAQ</sequence>
<dbReference type="GO" id="GO:0003746">
    <property type="term" value="F:translation elongation factor activity"/>
    <property type="evidence" value="ECO:0007669"/>
    <property type="project" value="UniProtKB-KW"/>
</dbReference>
<dbReference type="Gene3D" id="3.30.70.240">
    <property type="match status" value="1"/>
</dbReference>
<dbReference type="InterPro" id="IPR020568">
    <property type="entry name" value="Ribosomal_Su5_D2-typ_SF"/>
</dbReference>
<dbReference type="FunFam" id="3.30.230.10:FF:000003">
    <property type="entry name" value="Elongation factor G"/>
    <property type="match status" value="1"/>
</dbReference>
<comment type="function">
    <text evidence="6">Catalyzes the GTP-dependent ribosomal translocation step during translation elongation. During this step, the ribosome changes from the pre-translocational (PRE) to the post-translocational (POST) state as the newly formed A-site-bound peptidyl-tRNA and P-site-bound deacylated tRNA move to the P and E sites, respectively. Catalyzes the coordinated movement of the two tRNA molecules, the mRNA and conformational changes in the ribosome.</text>
</comment>
<evidence type="ECO:0000259" key="8">
    <source>
        <dbReference type="SMART" id="SM00889"/>
    </source>
</evidence>
<dbReference type="InterPro" id="IPR027417">
    <property type="entry name" value="P-loop_NTPase"/>
</dbReference>
<dbReference type="InterPro" id="IPR014721">
    <property type="entry name" value="Ribsml_uS5_D2-typ_fold_subgr"/>
</dbReference>
<evidence type="ECO:0000259" key="7">
    <source>
        <dbReference type="SMART" id="SM00838"/>
    </source>
</evidence>
<dbReference type="Gene3D" id="3.30.230.10">
    <property type="match status" value="1"/>
</dbReference>
<dbReference type="Pfam" id="PF22042">
    <property type="entry name" value="EF-G_D2"/>
    <property type="match status" value="1"/>
</dbReference>
<protein>
    <recommendedName>
        <fullName evidence="1">Elongation factor G</fullName>
    </recommendedName>
</protein>
<dbReference type="SUPFAM" id="SSF54211">
    <property type="entry name" value="Ribosomal protein S5 domain 2-like"/>
    <property type="match status" value="1"/>
</dbReference>
<feature type="domain" description="Elongation factor EFG" evidence="7">
    <location>
        <begin position="585"/>
        <end position="675"/>
    </location>
</feature>
<dbReference type="GO" id="GO:0032790">
    <property type="term" value="P:ribosome disassembly"/>
    <property type="evidence" value="ECO:0007669"/>
    <property type="project" value="TreeGrafter"/>
</dbReference>
<dbReference type="Proteomes" id="UP000277424">
    <property type="component" value="Unassembled WGS sequence"/>
</dbReference>
<dbReference type="InterPro" id="IPR053905">
    <property type="entry name" value="EF-G-like_DII"/>
</dbReference>
<keyword evidence="5" id="KW-0342">GTP-binding</keyword>
<evidence type="ECO:0000256" key="5">
    <source>
        <dbReference type="ARBA" id="ARBA00023134"/>
    </source>
</evidence>
<evidence type="ECO:0000256" key="2">
    <source>
        <dbReference type="ARBA" id="ARBA00022741"/>
    </source>
</evidence>
<feature type="domain" description="Translation elongation factor EFG/EF2" evidence="8">
    <location>
        <begin position="466"/>
        <end position="583"/>
    </location>
</feature>
<dbReference type="GO" id="GO:0005525">
    <property type="term" value="F:GTP binding"/>
    <property type="evidence" value="ECO:0007669"/>
    <property type="project" value="UniProtKB-KW"/>
</dbReference>
<dbReference type="Gene3D" id="2.40.30.10">
    <property type="entry name" value="Translation factors"/>
    <property type="match status" value="1"/>
</dbReference>
<evidence type="ECO:0000256" key="1">
    <source>
        <dbReference type="ARBA" id="ARBA00017872"/>
    </source>
</evidence>
<dbReference type="Gene3D" id="3.40.50.300">
    <property type="entry name" value="P-loop containing nucleotide triphosphate hydrolases"/>
    <property type="match status" value="1"/>
</dbReference>
<dbReference type="Pfam" id="PF00009">
    <property type="entry name" value="GTP_EFTU"/>
    <property type="match status" value="1"/>
</dbReference>
<dbReference type="SUPFAM" id="SSF52540">
    <property type="entry name" value="P-loop containing nucleoside triphosphate hydrolases"/>
    <property type="match status" value="1"/>
</dbReference>
<dbReference type="SMART" id="SM00889">
    <property type="entry name" value="EFG_IV"/>
    <property type="match status" value="1"/>
</dbReference>
<dbReference type="RefSeq" id="WP_183077956.1">
    <property type="nucleotide sequence ID" value="NZ_RBIG01000002.1"/>
</dbReference>
<reference evidence="9 10" key="1">
    <citation type="submission" date="2018-10" db="EMBL/GenBank/DDBJ databases">
        <title>Comparative analysis of microorganisms from saline springs in Andes Mountain Range, Colombia.</title>
        <authorList>
            <person name="Rubin E."/>
        </authorList>
    </citation>
    <scope>NUCLEOTIDE SEQUENCE [LARGE SCALE GENOMIC DNA]</scope>
    <source>
        <strain evidence="9 10">USBA 36</strain>
    </source>
</reference>
<dbReference type="CDD" id="cd16262">
    <property type="entry name" value="EFG_III"/>
    <property type="match status" value="1"/>
</dbReference>
<dbReference type="AlphaFoldDB" id="A0A420WHB4"/>
<dbReference type="InterPro" id="IPR009022">
    <property type="entry name" value="EFG_III"/>
</dbReference>
<dbReference type="InterPro" id="IPR000640">
    <property type="entry name" value="EFG_V-like"/>
</dbReference>
<dbReference type="InterPro" id="IPR041095">
    <property type="entry name" value="EFG_II"/>
</dbReference>